<gene>
    <name evidence="8" type="ORF">C6I21_08745</name>
</gene>
<evidence type="ECO:0000256" key="3">
    <source>
        <dbReference type="ARBA" id="ARBA00022692"/>
    </source>
</evidence>
<accession>A0A2P6MH40</accession>
<reference evidence="8 9" key="1">
    <citation type="submission" date="2018-03" db="EMBL/GenBank/DDBJ databases">
        <title>Bacillus urumqiensis sp. nov., a moderately haloalkaliphilic bacterium isolated from a salt lake.</title>
        <authorList>
            <person name="Zhao B."/>
            <person name="Liao Z."/>
        </authorList>
    </citation>
    <scope>NUCLEOTIDE SEQUENCE [LARGE SCALE GENOMIC DNA]</scope>
    <source>
        <strain evidence="8 9">BZ-SZ-XJ18</strain>
    </source>
</reference>
<feature type="domain" description="Phage shock protein PspC N-terminal" evidence="7">
    <location>
        <begin position="3"/>
        <end position="60"/>
    </location>
</feature>
<evidence type="ECO:0000256" key="5">
    <source>
        <dbReference type="ARBA" id="ARBA00023136"/>
    </source>
</evidence>
<dbReference type="Proteomes" id="UP000243650">
    <property type="component" value="Unassembled WGS sequence"/>
</dbReference>
<evidence type="ECO:0000313" key="8">
    <source>
        <dbReference type="EMBL" id="PRO65602.1"/>
    </source>
</evidence>
<protein>
    <recommendedName>
        <fullName evidence="7">Phage shock protein PspC N-terminal domain-containing protein</fullName>
    </recommendedName>
</protein>
<dbReference type="OrthoDB" id="9815286at2"/>
<dbReference type="InterPro" id="IPR007168">
    <property type="entry name" value="Phageshock_PspC_N"/>
</dbReference>
<dbReference type="Pfam" id="PF04024">
    <property type="entry name" value="PspC"/>
    <property type="match status" value="1"/>
</dbReference>
<evidence type="ECO:0000313" key="9">
    <source>
        <dbReference type="Proteomes" id="UP000243650"/>
    </source>
</evidence>
<keyword evidence="9" id="KW-1185">Reference proteome</keyword>
<keyword evidence="4 6" id="KW-1133">Transmembrane helix</keyword>
<dbReference type="PANTHER" id="PTHR33885">
    <property type="entry name" value="PHAGE SHOCK PROTEIN C"/>
    <property type="match status" value="1"/>
</dbReference>
<evidence type="ECO:0000256" key="4">
    <source>
        <dbReference type="ARBA" id="ARBA00022989"/>
    </source>
</evidence>
<evidence type="ECO:0000259" key="7">
    <source>
        <dbReference type="Pfam" id="PF04024"/>
    </source>
</evidence>
<dbReference type="InterPro" id="IPR052027">
    <property type="entry name" value="PspC"/>
</dbReference>
<feature type="transmembrane region" description="Helical" evidence="6">
    <location>
        <begin position="34"/>
        <end position="58"/>
    </location>
</feature>
<dbReference type="AlphaFoldDB" id="A0A2P6MH40"/>
<comment type="subcellular location">
    <subcellularLocation>
        <location evidence="1">Cell membrane</location>
        <topology evidence="1">Single-pass membrane protein</topology>
    </subcellularLocation>
</comment>
<organism evidence="8 9">
    <name type="scientific">Alkalicoccus urumqiensis</name>
    <name type="common">Bacillus urumqiensis</name>
    <dbReference type="NCBI Taxonomy" id="1548213"/>
    <lineage>
        <taxon>Bacteria</taxon>
        <taxon>Bacillati</taxon>
        <taxon>Bacillota</taxon>
        <taxon>Bacilli</taxon>
        <taxon>Bacillales</taxon>
        <taxon>Bacillaceae</taxon>
        <taxon>Alkalicoccus</taxon>
    </lineage>
</organism>
<keyword evidence="2" id="KW-1003">Cell membrane</keyword>
<proteinExistence type="predicted"/>
<name>A0A2P6MH40_ALKUR</name>
<dbReference type="RefSeq" id="WP_105959071.1">
    <property type="nucleotide sequence ID" value="NZ_PVNS01000007.1"/>
</dbReference>
<dbReference type="PANTHER" id="PTHR33885:SF3">
    <property type="entry name" value="PHAGE SHOCK PROTEIN C"/>
    <property type="match status" value="1"/>
</dbReference>
<comment type="caution">
    <text evidence="8">The sequence shown here is derived from an EMBL/GenBank/DDBJ whole genome shotgun (WGS) entry which is preliminary data.</text>
</comment>
<sequence length="67" mass="7307">MKKQLTRSTTDRKISGVCAGLGSYFDIDPTLVRIIVVVLAFPFSLAVIAAYIIAVFVMPNDTDVENT</sequence>
<evidence type="ECO:0000256" key="1">
    <source>
        <dbReference type="ARBA" id="ARBA00004162"/>
    </source>
</evidence>
<keyword evidence="3 6" id="KW-0812">Transmembrane</keyword>
<dbReference type="EMBL" id="PVNS01000007">
    <property type="protein sequence ID" value="PRO65602.1"/>
    <property type="molecule type" value="Genomic_DNA"/>
</dbReference>
<dbReference type="GO" id="GO:0005886">
    <property type="term" value="C:plasma membrane"/>
    <property type="evidence" value="ECO:0007669"/>
    <property type="project" value="UniProtKB-SubCell"/>
</dbReference>
<keyword evidence="5 6" id="KW-0472">Membrane</keyword>
<evidence type="ECO:0000256" key="2">
    <source>
        <dbReference type="ARBA" id="ARBA00022475"/>
    </source>
</evidence>
<evidence type="ECO:0000256" key="6">
    <source>
        <dbReference type="SAM" id="Phobius"/>
    </source>
</evidence>